<dbReference type="RefSeq" id="WP_155707250.1">
    <property type="nucleotide sequence ID" value="NZ_CAWPEY010000052.1"/>
</dbReference>
<accession>A0A6N8G017</accession>
<name>A0A6N8G017_9CHRO</name>
<dbReference type="AlphaFoldDB" id="A0A6N8G017"/>
<dbReference type="OrthoDB" id="466791at2"/>
<evidence type="ECO:0000313" key="2">
    <source>
        <dbReference type="EMBL" id="MUL38730.1"/>
    </source>
</evidence>
<dbReference type="Proteomes" id="UP000441797">
    <property type="component" value="Unassembled WGS sequence"/>
</dbReference>
<dbReference type="SUPFAM" id="SSF110997">
    <property type="entry name" value="Sporulation related repeat"/>
    <property type="match status" value="1"/>
</dbReference>
<evidence type="ECO:0000256" key="1">
    <source>
        <dbReference type="SAM" id="SignalP"/>
    </source>
</evidence>
<dbReference type="InterPro" id="IPR036680">
    <property type="entry name" value="SPOR-like_sf"/>
</dbReference>
<dbReference type="Gene3D" id="3.30.70.1070">
    <property type="entry name" value="Sporulation related repeat"/>
    <property type="match status" value="1"/>
</dbReference>
<proteinExistence type="predicted"/>
<reference evidence="2 3" key="1">
    <citation type="journal article" date="2019" name="Front. Microbiol.">
        <title>Genomic Features for Desiccation Tolerance and Sugar Biosynthesis in the Extremophile Gloeocapsopsis sp. UTEX B3054.</title>
        <authorList>
            <person name="Urrejola C."/>
            <person name="Alcorta J."/>
            <person name="Salas L."/>
            <person name="Vasquez M."/>
            <person name="Polz M.F."/>
            <person name="Vicuna R."/>
            <person name="Diez B."/>
        </authorList>
    </citation>
    <scope>NUCLEOTIDE SEQUENCE [LARGE SCALE GENOMIC DNA]</scope>
    <source>
        <strain evidence="2 3">1H9</strain>
    </source>
</reference>
<dbReference type="GO" id="GO:0042834">
    <property type="term" value="F:peptidoglycan binding"/>
    <property type="evidence" value="ECO:0007669"/>
    <property type="project" value="InterPro"/>
</dbReference>
<feature type="signal peptide" evidence="1">
    <location>
        <begin position="1"/>
        <end position="29"/>
    </location>
</feature>
<protein>
    <recommendedName>
        <fullName evidence="4">SPOR domain-containing protein</fullName>
    </recommendedName>
</protein>
<gene>
    <name evidence="2" type="ORF">BWI75_20995</name>
</gene>
<comment type="caution">
    <text evidence="2">The sequence shown here is derived from an EMBL/GenBank/DDBJ whole genome shotgun (WGS) entry which is preliminary data.</text>
</comment>
<keyword evidence="3" id="KW-1185">Reference proteome</keyword>
<evidence type="ECO:0008006" key="4">
    <source>
        <dbReference type="Google" id="ProtNLM"/>
    </source>
</evidence>
<sequence>MNNRLQLRNISLFAPLILGGWLTTTAALASPNVITQAVVDRLPPPPQTPDVAKQLPPSSIFVPREFDFQAPSSNTPPAVNNTSNSNLSYLVYVDDASSPTLEQVKQLEPQAFVRQYNGRTVVQAGAFAQNSNAEQRAQELKSAGVVARIANLNTGTDTAFTGDSRTYFVVIPDRQESLPAIADQVRQLQQNVVIDVSQQTQPRGPHVRVGPFSNRSLAEQWNQFFLNSGLRNARVYYGR</sequence>
<evidence type="ECO:0000313" key="3">
    <source>
        <dbReference type="Proteomes" id="UP000441797"/>
    </source>
</evidence>
<feature type="chain" id="PRO_5026894988" description="SPOR domain-containing protein" evidence="1">
    <location>
        <begin position="30"/>
        <end position="239"/>
    </location>
</feature>
<keyword evidence="1" id="KW-0732">Signal</keyword>
<organism evidence="2 3">
    <name type="scientific">Gloeocapsopsis dulcis AAB1 = 1H9</name>
    <dbReference type="NCBI Taxonomy" id="1433147"/>
    <lineage>
        <taxon>Bacteria</taxon>
        <taxon>Bacillati</taxon>
        <taxon>Cyanobacteriota</taxon>
        <taxon>Cyanophyceae</taxon>
        <taxon>Oscillatoriophycideae</taxon>
        <taxon>Chroococcales</taxon>
        <taxon>Chroococcaceae</taxon>
        <taxon>Gloeocapsopsis</taxon>
        <taxon>Gloeocapsopsis dulcis</taxon>
    </lineage>
</organism>
<dbReference type="EMBL" id="NAPY01000047">
    <property type="protein sequence ID" value="MUL38730.1"/>
    <property type="molecule type" value="Genomic_DNA"/>
</dbReference>